<reference evidence="2 3" key="1">
    <citation type="journal article" date="2017" name="PLoS Biol.">
        <title>The sea cucumber genome provides insights into morphological evolution and visceral regeneration.</title>
        <authorList>
            <person name="Zhang X."/>
            <person name="Sun L."/>
            <person name="Yuan J."/>
            <person name="Sun Y."/>
            <person name="Gao Y."/>
            <person name="Zhang L."/>
            <person name="Li S."/>
            <person name="Dai H."/>
            <person name="Hamel J.F."/>
            <person name="Liu C."/>
            <person name="Yu Y."/>
            <person name="Liu S."/>
            <person name="Lin W."/>
            <person name="Guo K."/>
            <person name="Jin S."/>
            <person name="Xu P."/>
            <person name="Storey K.B."/>
            <person name="Huan P."/>
            <person name="Zhang T."/>
            <person name="Zhou Y."/>
            <person name="Zhang J."/>
            <person name="Lin C."/>
            <person name="Li X."/>
            <person name="Xing L."/>
            <person name="Huo D."/>
            <person name="Sun M."/>
            <person name="Wang L."/>
            <person name="Mercier A."/>
            <person name="Li F."/>
            <person name="Yang H."/>
            <person name="Xiang J."/>
        </authorList>
    </citation>
    <scope>NUCLEOTIDE SEQUENCE [LARGE SCALE GENOMIC DNA]</scope>
    <source>
        <strain evidence="2">Shaxun</strain>
        <tissue evidence="2">Muscle</tissue>
    </source>
</reference>
<dbReference type="SMART" id="SM00591">
    <property type="entry name" value="RWD"/>
    <property type="match status" value="1"/>
</dbReference>
<dbReference type="Proteomes" id="UP000230750">
    <property type="component" value="Unassembled WGS sequence"/>
</dbReference>
<dbReference type="AlphaFoldDB" id="A0A2G8JKX3"/>
<accession>A0A2G8JKX3</accession>
<evidence type="ECO:0000313" key="3">
    <source>
        <dbReference type="Proteomes" id="UP000230750"/>
    </source>
</evidence>
<gene>
    <name evidence="2" type="ORF">BSL78_26781</name>
</gene>
<sequence length="143" mass="15847">MAEQLGSSASFKMPSRLSEDLKEELNAIASIYSGKDEVIVLETTATTKDGHVTIQVSPDQCICKVIFTLSEDYPAKPPARIEVSEKDTWIKRLPDDTLQTILQTLYQAAQECLGNPMIFTLVEKFKEQLQEHSGKDGQGVENG</sequence>
<dbReference type="Gene3D" id="3.10.110.10">
    <property type="entry name" value="Ubiquitin Conjugating Enzyme"/>
    <property type="match status" value="1"/>
</dbReference>
<name>A0A2G8JKX3_STIJA</name>
<proteinExistence type="predicted"/>
<protein>
    <recommendedName>
        <fullName evidence="1">RWD domain-containing protein</fullName>
    </recommendedName>
</protein>
<dbReference type="PROSITE" id="PS50908">
    <property type="entry name" value="RWD"/>
    <property type="match status" value="1"/>
</dbReference>
<evidence type="ECO:0000259" key="1">
    <source>
        <dbReference type="PROSITE" id="PS50908"/>
    </source>
</evidence>
<dbReference type="Pfam" id="PF05773">
    <property type="entry name" value="RWD"/>
    <property type="match status" value="1"/>
</dbReference>
<dbReference type="InterPro" id="IPR016135">
    <property type="entry name" value="UBQ-conjugating_enzyme/RWD"/>
</dbReference>
<evidence type="ECO:0000313" key="2">
    <source>
        <dbReference type="EMBL" id="PIK36387.1"/>
    </source>
</evidence>
<keyword evidence="3" id="KW-1185">Reference proteome</keyword>
<comment type="caution">
    <text evidence="2">The sequence shown here is derived from an EMBL/GenBank/DDBJ whole genome shotgun (WGS) entry which is preliminary data.</text>
</comment>
<dbReference type="InterPro" id="IPR040213">
    <property type="entry name" value="GIR2-like"/>
</dbReference>
<dbReference type="SUPFAM" id="SSF54495">
    <property type="entry name" value="UBC-like"/>
    <property type="match status" value="1"/>
</dbReference>
<dbReference type="InterPro" id="IPR006575">
    <property type="entry name" value="RWD_dom"/>
</dbReference>
<feature type="domain" description="RWD" evidence="1">
    <location>
        <begin position="23"/>
        <end position="132"/>
    </location>
</feature>
<dbReference type="OrthoDB" id="10045773at2759"/>
<dbReference type="EMBL" id="MRZV01001684">
    <property type="protein sequence ID" value="PIK36387.1"/>
    <property type="molecule type" value="Genomic_DNA"/>
</dbReference>
<dbReference type="PANTHER" id="PTHR12292">
    <property type="entry name" value="RWD DOMAIN-CONTAINING PROTEIN"/>
    <property type="match status" value="1"/>
</dbReference>
<organism evidence="2 3">
    <name type="scientific">Stichopus japonicus</name>
    <name type="common">Sea cucumber</name>
    <dbReference type="NCBI Taxonomy" id="307972"/>
    <lineage>
        <taxon>Eukaryota</taxon>
        <taxon>Metazoa</taxon>
        <taxon>Echinodermata</taxon>
        <taxon>Eleutherozoa</taxon>
        <taxon>Echinozoa</taxon>
        <taxon>Holothuroidea</taxon>
        <taxon>Aspidochirotacea</taxon>
        <taxon>Aspidochirotida</taxon>
        <taxon>Stichopodidae</taxon>
        <taxon>Apostichopus</taxon>
    </lineage>
</organism>